<proteinExistence type="predicted"/>
<dbReference type="AlphaFoldDB" id="A0A0D0DE90"/>
<protein>
    <recommendedName>
        <fullName evidence="4">Tyr recombinase domain-containing protein</fullName>
    </recommendedName>
</protein>
<organism evidence="2 3">
    <name type="scientific">Paxillus rubicundulus Ve08.2h10</name>
    <dbReference type="NCBI Taxonomy" id="930991"/>
    <lineage>
        <taxon>Eukaryota</taxon>
        <taxon>Fungi</taxon>
        <taxon>Dikarya</taxon>
        <taxon>Basidiomycota</taxon>
        <taxon>Agaricomycotina</taxon>
        <taxon>Agaricomycetes</taxon>
        <taxon>Agaricomycetidae</taxon>
        <taxon>Boletales</taxon>
        <taxon>Paxilineae</taxon>
        <taxon>Paxillaceae</taxon>
        <taxon>Paxillus</taxon>
    </lineage>
</organism>
<sequence>FIRKHPSGAMCPLSKKEVTKRIDSIAKAHLDLPDLKGHNLRIGGTLHYLLNGIPFDIVKTMGRWSSESFTLYLRHHTLVL</sequence>
<dbReference type="GO" id="GO:0015074">
    <property type="term" value="P:DNA integration"/>
    <property type="evidence" value="ECO:0007669"/>
    <property type="project" value="InterPro"/>
</dbReference>
<keyword evidence="3" id="KW-1185">Reference proteome</keyword>
<dbReference type="OrthoDB" id="2683029at2759"/>
<accession>A0A0D0DE90</accession>
<feature type="non-terminal residue" evidence="2">
    <location>
        <position position="80"/>
    </location>
</feature>
<gene>
    <name evidence="2" type="ORF">PAXRUDRAFT_112306</name>
</gene>
<dbReference type="InterPro" id="IPR011010">
    <property type="entry name" value="DNA_brk_join_enz"/>
</dbReference>
<feature type="non-terminal residue" evidence="2">
    <location>
        <position position="1"/>
    </location>
</feature>
<dbReference type="GO" id="GO:0003677">
    <property type="term" value="F:DNA binding"/>
    <property type="evidence" value="ECO:0007669"/>
    <property type="project" value="InterPro"/>
</dbReference>
<keyword evidence="1" id="KW-0233">DNA recombination</keyword>
<name>A0A0D0DE90_9AGAM</name>
<dbReference type="HOGENOM" id="CLU_003292_9_3_1"/>
<dbReference type="EMBL" id="KN825610">
    <property type="protein sequence ID" value="KIK82756.1"/>
    <property type="molecule type" value="Genomic_DNA"/>
</dbReference>
<dbReference type="GO" id="GO:0006310">
    <property type="term" value="P:DNA recombination"/>
    <property type="evidence" value="ECO:0007669"/>
    <property type="project" value="UniProtKB-KW"/>
</dbReference>
<dbReference type="Proteomes" id="UP000054538">
    <property type="component" value="Unassembled WGS sequence"/>
</dbReference>
<dbReference type="InterPro" id="IPR013762">
    <property type="entry name" value="Integrase-like_cat_sf"/>
</dbReference>
<reference evidence="3" key="2">
    <citation type="submission" date="2015-01" db="EMBL/GenBank/DDBJ databases">
        <title>Evolutionary Origins and Diversification of the Mycorrhizal Mutualists.</title>
        <authorList>
            <consortium name="DOE Joint Genome Institute"/>
            <consortium name="Mycorrhizal Genomics Consortium"/>
            <person name="Kohler A."/>
            <person name="Kuo A."/>
            <person name="Nagy L.G."/>
            <person name="Floudas D."/>
            <person name="Copeland A."/>
            <person name="Barry K.W."/>
            <person name="Cichocki N."/>
            <person name="Veneault-Fourrey C."/>
            <person name="LaButti K."/>
            <person name="Lindquist E.A."/>
            <person name="Lipzen A."/>
            <person name="Lundell T."/>
            <person name="Morin E."/>
            <person name="Murat C."/>
            <person name="Riley R."/>
            <person name="Ohm R."/>
            <person name="Sun H."/>
            <person name="Tunlid A."/>
            <person name="Henrissat B."/>
            <person name="Grigoriev I.V."/>
            <person name="Hibbett D.S."/>
            <person name="Martin F."/>
        </authorList>
    </citation>
    <scope>NUCLEOTIDE SEQUENCE [LARGE SCALE GENOMIC DNA]</scope>
    <source>
        <strain evidence="3">Ve08.2h10</strain>
    </source>
</reference>
<evidence type="ECO:0000256" key="1">
    <source>
        <dbReference type="ARBA" id="ARBA00023172"/>
    </source>
</evidence>
<dbReference type="SUPFAM" id="SSF56349">
    <property type="entry name" value="DNA breaking-rejoining enzymes"/>
    <property type="match status" value="1"/>
</dbReference>
<reference evidence="2 3" key="1">
    <citation type="submission" date="2014-04" db="EMBL/GenBank/DDBJ databases">
        <authorList>
            <consortium name="DOE Joint Genome Institute"/>
            <person name="Kuo A."/>
            <person name="Kohler A."/>
            <person name="Jargeat P."/>
            <person name="Nagy L.G."/>
            <person name="Floudas D."/>
            <person name="Copeland A."/>
            <person name="Barry K.W."/>
            <person name="Cichocki N."/>
            <person name="Veneault-Fourrey C."/>
            <person name="LaButti K."/>
            <person name="Lindquist E.A."/>
            <person name="Lipzen A."/>
            <person name="Lundell T."/>
            <person name="Morin E."/>
            <person name="Murat C."/>
            <person name="Sun H."/>
            <person name="Tunlid A."/>
            <person name="Henrissat B."/>
            <person name="Grigoriev I.V."/>
            <person name="Hibbett D.S."/>
            <person name="Martin F."/>
            <person name="Nordberg H.P."/>
            <person name="Cantor M.N."/>
            <person name="Hua S.X."/>
        </authorList>
    </citation>
    <scope>NUCLEOTIDE SEQUENCE [LARGE SCALE GENOMIC DNA]</scope>
    <source>
        <strain evidence="2 3">Ve08.2h10</strain>
    </source>
</reference>
<dbReference type="Gene3D" id="1.10.443.10">
    <property type="entry name" value="Intergrase catalytic core"/>
    <property type="match status" value="1"/>
</dbReference>
<evidence type="ECO:0008006" key="4">
    <source>
        <dbReference type="Google" id="ProtNLM"/>
    </source>
</evidence>
<evidence type="ECO:0000313" key="3">
    <source>
        <dbReference type="Proteomes" id="UP000054538"/>
    </source>
</evidence>
<dbReference type="InParanoid" id="A0A0D0DE90"/>
<evidence type="ECO:0000313" key="2">
    <source>
        <dbReference type="EMBL" id="KIK82756.1"/>
    </source>
</evidence>
<dbReference type="STRING" id="930991.A0A0D0DE90"/>